<dbReference type="GO" id="GO:0003676">
    <property type="term" value="F:nucleic acid binding"/>
    <property type="evidence" value="ECO:0007669"/>
    <property type="project" value="InterPro"/>
</dbReference>
<dbReference type="GO" id="GO:0005634">
    <property type="term" value="C:nucleus"/>
    <property type="evidence" value="ECO:0007669"/>
    <property type="project" value="UniProtKB-SubCell"/>
</dbReference>
<dbReference type="GO" id="GO:0030687">
    <property type="term" value="C:preribosome, large subunit precursor"/>
    <property type="evidence" value="ECO:0007669"/>
    <property type="project" value="EnsemblFungi"/>
</dbReference>
<dbReference type="STRING" id="379508.A5DW84"/>
<sequence>MGRYSVKRYKTKRRTRDLDLIYDDLATTESINKLKNQPLDEYKPGLGQYYCVECAKYFENQISLDRHQKSKIHKRRVKILKERPYTPLEAEAASGVNMLKFMESVEKYKQLEQFKNENKVAYDLVNNQKKDNLDAIITGVPSEEFLKQNQEATGETTLLNPPGEVKQVVEVEMTE</sequence>
<dbReference type="GO" id="GO:0005737">
    <property type="term" value="C:cytoplasm"/>
    <property type="evidence" value="ECO:0007669"/>
    <property type="project" value="UniProtKB-SubCell"/>
</dbReference>
<dbReference type="PANTHER" id="PTHR46095">
    <property type="entry name" value="ZINC FINGER PROTEIN 593"/>
    <property type="match status" value="1"/>
</dbReference>
<dbReference type="GO" id="GO:0008270">
    <property type="term" value="F:zinc ion binding"/>
    <property type="evidence" value="ECO:0007669"/>
    <property type="project" value="UniProtKB-KW"/>
</dbReference>
<dbReference type="FunCoup" id="A5DW84">
    <property type="interactions" value="408"/>
</dbReference>
<dbReference type="PROSITE" id="PS50157">
    <property type="entry name" value="ZINC_FINGER_C2H2_2"/>
    <property type="match status" value="1"/>
</dbReference>
<evidence type="ECO:0000256" key="3">
    <source>
        <dbReference type="ARBA" id="ARBA00022490"/>
    </source>
</evidence>
<dbReference type="eggNOG" id="KOG3408">
    <property type="taxonomic scope" value="Eukaryota"/>
</dbReference>
<dbReference type="InterPro" id="IPR022755">
    <property type="entry name" value="Znf_C2H2_jaz"/>
</dbReference>
<dbReference type="VEuPathDB" id="FungiDB:LELG_01620"/>
<proteinExistence type="inferred from homology"/>
<dbReference type="PROSITE" id="PS00028">
    <property type="entry name" value="ZINC_FINGER_C2H2_1"/>
    <property type="match status" value="1"/>
</dbReference>
<dbReference type="OrthoDB" id="24683at2759"/>
<comment type="subcellular location">
    <subcellularLocation>
        <location evidence="2">Cytoplasm</location>
    </subcellularLocation>
    <subcellularLocation>
        <location evidence="1">Nucleus</location>
    </subcellularLocation>
</comment>
<dbReference type="OMA" id="VNMLKFM"/>
<dbReference type="HOGENOM" id="CLU_117291_0_0_1"/>
<evidence type="ECO:0000256" key="6">
    <source>
        <dbReference type="ARBA" id="ARBA00022771"/>
    </source>
</evidence>
<keyword evidence="8" id="KW-0539">Nucleus</keyword>
<protein>
    <submittedName>
        <fullName evidence="12">Bud site selection protein 20</fullName>
    </submittedName>
</protein>
<dbReference type="KEGG" id="lel:PVL30_001591"/>
<dbReference type="InterPro" id="IPR051879">
    <property type="entry name" value="C2H2-ZF_Maturation_Protein"/>
</dbReference>
<dbReference type="GO" id="GO:0000055">
    <property type="term" value="P:ribosomal large subunit export from nucleus"/>
    <property type="evidence" value="ECO:0007669"/>
    <property type="project" value="EnsemblFungi"/>
</dbReference>
<evidence type="ECO:0000256" key="10">
    <source>
        <dbReference type="PROSITE-ProRule" id="PRU00042"/>
    </source>
</evidence>
<dbReference type="Gene3D" id="3.30.160.60">
    <property type="entry name" value="Classic Zinc Finger"/>
    <property type="match status" value="1"/>
</dbReference>
<evidence type="ECO:0000256" key="4">
    <source>
        <dbReference type="ARBA" id="ARBA00022517"/>
    </source>
</evidence>
<dbReference type="SUPFAM" id="SSF57667">
    <property type="entry name" value="beta-beta-alpha zinc fingers"/>
    <property type="match status" value="1"/>
</dbReference>
<dbReference type="Pfam" id="PF12171">
    <property type="entry name" value="zf-C2H2_jaz"/>
    <property type="match status" value="1"/>
</dbReference>
<reference evidence="12 13" key="1">
    <citation type="journal article" date="2009" name="Nature">
        <title>Evolution of pathogenicity and sexual reproduction in eight Candida genomes.</title>
        <authorList>
            <person name="Butler G."/>
            <person name="Rasmussen M.D."/>
            <person name="Lin M.F."/>
            <person name="Santos M.A."/>
            <person name="Sakthikumar S."/>
            <person name="Munro C.A."/>
            <person name="Rheinbay E."/>
            <person name="Grabherr M."/>
            <person name="Forche A."/>
            <person name="Reedy J.L."/>
            <person name="Agrafioti I."/>
            <person name="Arnaud M.B."/>
            <person name="Bates S."/>
            <person name="Brown A.J."/>
            <person name="Brunke S."/>
            <person name="Costanzo M.C."/>
            <person name="Fitzpatrick D.A."/>
            <person name="de Groot P.W."/>
            <person name="Harris D."/>
            <person name="Hoyer L.L."/>
            <person name="Hube B."/>
            <person name="Klis F.M."/>
            <person name="Kodira C."/>
            <person name="Lennard N."/>
            <person name="Logue M.E."/>
            <person name="Martin R."/>
            <person name="Neiman A.M."/>
            <person name="Nikolaou E."/>
            <person name="Quail M.A."/>
            <person name="Quinn J."/>
            <person name="Santos M.C."/>
            <person name="Schmitzberger F.F."/>
            <person name="Sherlock G."/>
            <person name="Shah P."/>
            <person name="Silverstein K.A."/>
            <person name="Skrzypek M.S."/>
            <person name="Soll D."/>
            <person name="Staggs R."/>
            <person name="Stansfield I."/>
            <person name="Stumpf M.P."/>
            <person name="Sudbery P.E."/>
            <person name="Srikantha T."/>
            <person name="Zeng Q."/>
            <person name="Berman J."/>
            <person name="Berriman M."/>
            <person name="Heitman J."/>
            <person name="Gow N.A."/>
            <person name="Lorenz M.C."/>
            <person name="Birren B.W."/>
            <person name="Kellis M."/>
            <person name="Cuomo C.A."/>
        </authorList>
    </citation>
    <scope>NUCLEOTIDE SEQUENCE [LARGE SCALE GENOMIC DNA]</scope>
    <source>
        <strain evidence="13">ATCC 11503 / BCRC 21390 / CBS 2605 / JCM 1781 / NBRC 1676 / NRRL YB-4239</strain>
    </source>
</reference>
<dbReference type="GeneID" id="5234587"/>
<name>A5DW84_LODEL</name>
<evidence type="ECO:0000256" key="7">
    <source>
        <dbReference type="ARBA" id="ARBA00022833"/>
    </source>
</evidence>
<evidence type="ECO:0000313" key="13">
    <source>
        <dbReference type="Proteomes" id="UP000001996"/>
    </source>
</evidence>
<dbReference type="InterPro" id="IPR013087">
    <property type="entry name" value="Znf_C2H2_type"/>
</dbReference>
<dbReference type="Proteomes" id="UP000001996">
    <property type="component" value="Unassembled WGS sequence"/>
</dbReference>
<dbReference type="SMART" id="SM00451">
    <property type="entry name" value="ZnF_U1"/>
    <property type="match status" value="1"/>
</dbReference>
<keyword evidence="4" id="KW-0690">Ribosome biogenesis</keyword>
<dbReference type="InterPro" id="IPR036236">
    <property type="entry name" value="Znf_C2H2_sf"/>
</dbReference>
<keyword evidence="3" id="KW-0963">Cytoplasm</keyword>
<dbReference type="InterPro" id="IPR003604">
    <property type="entry name" value="Matrin/U1-like-C_Znf_C2H2"/>
</dbReference>
<keyword evidence="5" id="KW-0479">Metal-binding</keyword>
<keyword evidence="7" id="KW-0862">Zinc</keyword>
<keyword evidence="6 10" id="KW-0863">Zinc-finger</keyword>
<evidence type="ECO:0000256" key="5">
    <source>
        <dbReference type="ARBA" id="ARBA00022723"/>
    </source>
</evidence>
<gene>
    <name evidence="12" type="ORF">LELG_01620</name>
</gene>
<evidence type="ECO:0000259" key="11">
    <source>
        <dbReference type="PROSITE" id="PS50157"/>
    </source>
</evidence>
<keyword evidence="13" id="KW-1185">Reference proteome</keyword>
<organism evidence="12 13">
    <name type="scientific">Lodderomyces elongisporus (strain ATCC 11503 / CBS 2605 / JCM 1781 / NBRC 1676 / NRRL YB-4239)</name>
    <name type="common">Yeast</name>
    <name type="synonym">Saccharomyces elongisporus</name>
    <dbReference type="NCBI Taxonomy" id="379508"/>
    <lineage>
        <taxon>Eukaryota</taxon>
        <taxon>Fungi</taxon>
        <taxon>Dikarya</taxon>
        <taxon>Ascomycota</taxon>
        <taxon>Saccharomycotina</taxon>
        <taxon>Pichiomycetes</taxon>
        <taxon>Debaryomycetaceae</taxon>
        <taxon>Candida/Lodderomyces clade</taxon>
        <taxon>Lodderomyces</taxon>
    </lineage>
</organism>
<dbReference type="InParanoid" id="A5DW84"/>
<evidence type="ECO:0000256" key="8">
    <source>
        <dbReference type="ARBA" id="ARBA00023242"/>
    </source>
</evidence>
<evidence type="ECO:0000313" key="12">
    <source>
        <dbReference type="EMBL" id="EDK43442.1"/>
    </source>
</evidence>
<comment type="similarity">
    <text evidence="9">Belongs to the ZNF593/BUD20 C2H2-type zinc-finger protein family.</text>
</comment>
<dbReference type="PANTHER" id="PTHR46095:SF1">
    <property type="entry name" value="ZINC FINGER PROTEIN 593"/>
    <property type="match status" value="1"/>
</dbReference>
<feature type="domain" description="C2H2-type" evidence="11">
    <location>
        <begin position="49"/>
        <end position="78"/>
    </location>
</feature>
<evidence type="ECO:0000256" key="1">
    <source>
        <dbReference type="ARBA" id="ARBA00004123"/>
    </source>
</evidence>
<evidence type="ECO:0000256" key="9">
    <source>
        <dbReference type="ARBA" id="ARBA00038064"/>
    </source>
</evidence>
<dbReference type="FunFam" id="3.30.160.60:FF:000299">
    <property type="entry name" value="Zinc finger protein 593"/>
    <property type="match status" value="1"/>
</dbReference>
<dbReference type="GO" id="GO:0043023">
    <property type="term" value="F:ribosomal large subunit binding"/>
    <property type="evidence" value="ECO:0007669"/>
    <property type="project" value="EnsemblFungi"/>
</dbReference>
<evidence type="ECO:0000256" key="2">
    <source>
        <dbReference type="ARBA" id="ARBA00004496"/>
    </source>
</evidence>
<dbReference type="AlphaFoldDB" id="A5DW84"/>
<dbReference type="EMBL" id="CH981525">
    <property type="protein sequence ID" value="EDK43442.1"/>
    <property type="molecule type" value="Genomic_DNA"/>
</dbReference>
<accession>A5DW84</accession>